<proteinExistence type="inferred from homology"/>
<evidence type="ECO:0000259" key="7">
    <source>
        <dbReference type="Pfam" id="PF13193"/>
    </source>
</evidence>
<dbReference type="InterPro" id="IPR020845">
    <property type="entry name" value="AMP-binding_CS"/>
</dbReference>
<evidence type="ECO:0000259" key="6">
    <source>
        <dbReference type="Pfam" id="PF00501"/>
    </source>
</evidence>
<dbReference type="Pfam" id="PF13193">
    <property type="entry name" value="AMP-binding_C"/>
    <property type="match status" value="1"/>
</dbReference>
<gene>
    <name evidence="9" type="ORF">SAMN02745355_0497</name>
</gene>
<dbReference type="Gene3D" id="3.30.300.30">
    <property type="match status" value="1"/>
</dbReference>
<keyword evidence="5" id="KW-0067">ATP-binding</keyword>
<dbReference type="Pfam" id="PF16177">
    <property type="entry name" value="ACAS_N"/>
    <property type="match status" value="1"/>
</dbReference>
<feature type="domain" description="AMP-dependent synthetase/ligase" evidence="6">
    <location>
        <begin position="90"/>
        <end position="472"/>
    </location>
</feature>
<organism evidence="9 10">
    <name type="scientific">Picrophilus torridus (strain ATCC 700027 / DSM 9790 / JCM 10055 / NBRC 100828 / KAW 2/3)</name>
    <dbReference type="NCBI Taxonomy" id="1122961"/>
    <lineage>
        <taxon>Archaea</taxon>
        <taxon>Methanobacteriati</taxon>
        <taxon>Thermoplasmatota</taxon>
        <taxon>Thermoplasmata</taxon>
        <taxon>Thermoplasmatales</taxon>
        <taxon>Picrophilaceae</taxon>
        <taxon>Picrophilus</taxon>
    </lineage>
</organism>
<dbReference type="RefSeq" id="WP_084272524.1">
    <property type="nucleotide sequence ID" value="NZ_FWYE01000001.1"/>
</dbReference>
<feature type="domain" description="AMP-binding enzyme C-terminal" evidence="7">
    <location>
        <begin position="529"/>
        <end position="604"/>
    </location>
</feature>
<protein>
    <recommendedName>
        <fullName evidence="2">acetate--CoA ligase</fullName>
        <ecNumber evidence="2">6.2.1.1</ecNumber>
    </recommendedName>
</protein>
<evidence type="ECO:0000313" key="10">
    <source>
        <dbReference type="Proteomes" id="UP000192315"/>
    </source>
</evidence>
<accession>A0A8G2FW77</accession>
<dbReference type="GO" id="GO:0006085">
    <property type="term" value="P:acetyl-CoA biosynthetic process"/>
    <property type="evidence" value="ECO:0007669"/>
    <property type="project" value="TreeGrafter"/>
</dbReference>
<dbReference type="Proteomes" id="UP000192315">
    <property type="component" value="Unassembled WGS sequence"/>
</dbReference>
<dbReference type="InterPro" id="IPR045851">
    <property type="entry name" value="AMP-bd_C_sf"/>
</dbReference>
<dbReference type="GO" id="GO:0005829">
    <property type="term" value="C:cytosol"/>
    <property type="evidence" value="ECO:0007669"/>
    <property type="project" value="TreeGrafter"/>
</dbReference>
<dbReference type="GO" id="GO:0005524">
    <property type="term" value="F:ATP binding"/>
    <property type="evidence" value="ECO:0007669"/>
    <property type="project" value="UniProtKB-KW"/>
</dbReference>
<dbReference type="PANTHER" id="PTHR24095:SF14">
    <property type="entry name" value="ACETYL-COENZYME A SYNTHETASE 1"/>
    <property type="match status" value="1"/>
</dbReference>
<evidence type="ECO:0000256" key="5">
    <source>
        <dbReference type="ARBA" id="ARBA00022840"/>
    </source>
</evidence>
<evidence type="ECO:0000256" key="2">
    <source>
        <dbReference type="ARBA" id="ARBA00013275"/>
    </source>
</evidence>
<comment type="caution">
    <text evidence="9">The sequence shown here is derived from an EMBL/GenBank/DDBJ whole genome shotgun (WGS) entry which is preliminary data.</text>
</comment>
<dbReference type="PANTHER" id="PTHR24095">
    <property type="entry name" value="ACETYL-COENZYME A SYNTHETASE"/>
    <property type="match status" value="1"/>
</dbReference>
<evidence type="ECO:0000256" key="3">
    <source>
        <dbReference type="ARBA" id="ARBA00022598"/>
    </source>
</evidence>
<evidence type="ECO:0000256" key="4">
    <source>
        <dbReference type="ARBA" id="ARBA00022741"/>
    </source>
</evidence>
<dbReference type="EMBL" id="FWYE01000001">
    <property type="protein sequence ID" value="SMD30607.1"/>
    <property type="molecule type" value="Genomic_DNA"/>
</dbReference>
<dbReference type="GO" id="GO:0003987">
    <property type="term" value="F:acetate-CoA ligase activity"/>
    <property type="evidence" value="ECO:0007669"/>
    <property type="project" value="UniProtKB-EC"/>
</dbReference>
<dbReference type="PROSITE" id="PS00455">
    <property type="entry name" value="AMP_BINDING"/>
    <property type="match status" value="1"/>
</dbReference>
<dbReference type="Pfam" id="PF00501">
    <property type="entry name" value="AMP-binding"/>
    <property type="match status" value="1"/>
</dbReference>
<evidence type="ECO:0000259" key="8">
    <source>
        <dbReference type="Pfam" id="PF16177"/>
    </source>
</evidence>
<evidence type="ECO:0000256" key="1">
    <source>
        <dbReference type="ARBA" id="ARBA00006432"/>
    </source>
</evidence>
<dbReference type="Gene3D" id="3.40.50.12780">
    <property type="entry name" value="N-terminal domain of ligase-like"/>
    <property type="match status" value="1"/>
</dbReference>
<dbReference type="SUPFAM" id="SSF56801">
    <property type="entry name" value="Acetyl-CoA synthetase-like"/>
    <property type="match status" value="1"/>
</dbReference>
<keyword evidence="4" id="KW-0547">Nucleotide-binding</keyword>
<feature type="domain" description="Acetyl-coenzyme A synthetase N-terminal" evidence="8">
    <location>
        <begin position="35"/>
        <end position="88"/>
    </location>
</feature>
<dbReference type="NCBIfam" id="NF001208">
    <property type="entry name" value="PRK00174.1"/>
    <property type="match status" value="1"/>
</dbReference>
<dbReference type="InterPro" id="IPR025110">
    <property type="entry name" value="AMP-bd_C"/>
</dbReference>
<comment type="similarity">
    <text evidence="1">Belongs to the ATP-dependent AMP-binding enzyme family.</text>
</comment>
<dbReference type="AlphaFoldDB" id="A0A8G2FW77"/>
<keyword evidence="3" id="KW-0436">Ligase</keyword>
<keyword evidence="10" id="KW-1185">Reference proteome</keyword>
<dbReference type="InterPro" id="IPR032387">
    <property type="entry name" value="ACAS_N"/>
</dbReference>
<reference evidence="9 10" key="1">
    <citation type="submission" date="2017-04" db="EMBL/GenBank/DDBJ databases">
        <authorList>
            <person name="Varghese N."/>
            <person name="Submissions S."/>
        </authorList>
    </citation>
    <scope>NUCLEOTIDE SEQUENCE [LARGE SCALE GENOMIC DNA]</scope>
    <source>
        <strain evidence="9 10">DSM 9789</strain>
    </source>
</reference>
<name>A0A8G2FW77_PICTO</name>
<sequence length="643" mass="72645">MKEVLSVHDIIDSDNYISPKFRSDDNIKIKSNDDYYQFYKKSIENIGDYWAGVASELYWFKKWDINMHGDFPDFKFFLNGYSNVCFNCIDRHALKNPDKTAIIWLSEDGLERKMDYRSLMIYTSKFASYLRSIGIKKGDVVAIFMPNRIESFIAVHACYRIGAIYNIIFSGFSTKALLDRLYETMPKVIITADKTVRRGKVINIKEKLDSIINNVKSIQKVIIVKRFVDTSLNKNEVSFEDVLKETNDLIDPVHIEANEPGFVIYTSGTTSRPKGIVHSGIGFMVGAYHNVKYALDLNKSDVYWCTADIGWLTFPIFELVGGLAHGATVVAYEGALDFPGIDNFYNTLEKYKINKLFTAPTFLRMLARYGNETASKYNIKLDLISLVGEPLDTKTWYWAHDTFGADINNTYGQTETGSAWTSSIVGATYMRPGSAGLPLPGHAFKIIDDTGKEVKTGEAGTLVITKPFPSLARSIWNDHNKYINQYFSVFPNFYCTYDSAIKDKFGHIWVIGRTDDVINVSGHRISTMEMENSIMSVPDISEAAVIGIDHEIKGTVPYVFFTSKNTDNEIKNKISSAIESSIGRFAMPEKIIMIPEMPKTRSGKIMRRLLKEIVMHGDVSGDITGLENPDSINIIKNAINNQK</sequence>
<dbReference type="EC" id="6.2.1.1" evidence="2"/>
<evidence type="ECO:0000313" key="9">
    <source>
        <dbReference type="EMBL" id="SMD30607.1"/>
    </source>
</evidence>
<dbReference type="InterPro" id="IPR000873">
    <property type="entry name" value="AMP-dep_synth/lig_dom"/>
</dbReference>
<dbReference type="InterPro" id="IPR042099">
    <property type="entry name" value="ANL_N_sf"/>
</dbReference>